<evidence type="ECO:0000313" key="3">
    <source>
        <dbReference type="Proteomes" id="UP000799536"/>
    </source>
</evidence>
<dbReference type="AlphaFoldDB" id="A0A9P4JPB4"/>
<dbReference type="Proteomes" id="UP000799536">
    <property type="component" value="Unassembled WGS sequence"/>
</dbReference>
<feature type="compositionally biased region" description="Low complexity" evidence="1">
    <location>
        <begin position="1"/>
        <end position="14"/>
    </location>
</feature>
<evidence type="ECO:0000256" key="1">
    <source>
        <dbReference type="SAM" id="MobiDB-lite"/>
    </source>
</evidence>
<evidence type="ECO:0000313" key="2">
    <source>
        <dbReference type="EMBL" id="KAF2203223.1"/>
    </source>
</evidence>
<keyword evidence="3" id="KW-1185">Reference proteome</keyword>
<sequence>MSQTTTTTSMSKTSPVPPSNPNPIPKTPTLKMTMTPTVLEHQVVVYRSVRGRITSKIVHTLLHKFPLKHMIPPKSVFTSKPRCKRCTYLSLYIPSPPSLDPEKAAFPDTVNEKQELCDITQEEYSTADKKPEPKPEYFVLHDGNVELRIPVTMLPYGKNGPRPIIREWIEEVDSKVEWVRIKEARLHVPVTWLKRGMGGKPLEIKGRWRGRKA</sequence>
<name>A0A9P4JPB4_9PLEO</name>
<dbReference type="EMBL" id="ML993909">
    <property type="protein sequence ID" value="KAF2203223.1"/>
    <property type="molecule type" value="Genomic_DNA"/>
</dbReference>
<gene>
    <name evidence="2" type="ORF">GQ43DRAFT_470175</name>
</gene>
<comment type="caution">
    <text evidence="2">The sequence shown here is derived from an EMBL/GenBank/DDBJ whole genome shotgun (WGS) entry which is preliminary data.</text>
</comment>
<feature type="region of interest" description="Disordered" evidence="1">
    <location>
        <begin position="1"/>
        <end position="30"/>
    </location>
</feature>
<proteinExistence type="predicted"/>
<reference evidence="2" key="1">
    <citation type="journal article" date="2020" name="Stud. Mycol.">
        <title>101 Dothideomycetes genomes: a test case for predicting lifestyles and emergence of pathogens.</title>
        <authorList>
            <person name="Haridas S."/>
            <person name="Albert R."/>
            <person name="Binder M."/>
            <person name="Bloem J."/>
            <person name="Labutti K."/>
            <person name="Salamov A."/>
            <person name="Andreopoulos B."/>
            <person name="Baker S."/>
            <person name="Barry K."/>
            <person name="Bills G."/>
            <person name="Bluhm B."/>
            <person name="Cannon C."/>
            <person name="Castanera R."/>
            <person name="Culley D."/>
            <person name="Daum C."/>
            <person name="Ezra D."/>
            <person name="Gonzalez J."/>
            <person name="Henrissat B."/>
            <person name="Kuo A."/>
            <person name="Liang C."/>
            <person name="Lipzen A."/>
            <person name="Lutzoni F."/>
            <person name="Magnuson J."/>
            <person name="Mondo S."/>
            <person name="Nolan M."/>
            <person name="Ohm R."/>
            <person name="Pangilinan J."/>
            <person name="Park H.-J."/>
            <person name="Ramirez L."/>
            <person name="Alfaro M."/>
            <person name="Sun H."/>
            <person name="Tritt A."/>
            <person name="Yoshinaga Y."/>
            <person name="Zwiers L.-H."/>
            <person name="Turgeon B."/>
            <person name="Goodwin S."/>
            <person name="Spatafora J."/>
            <person name="Crous P."/>
            <person name="Grigoriev I."/>
        </authorList>
    </citation>
    <scope>NUCLEOTIDE SEQUENCE</scope>
    <source>
        <strain evidence="2">ATCC 74209</strain>
    </source>
</reference>
<organism evidence="2 3">
    <name type="scientific">Delitschia confertaspora ATCC 74209</name>
    <dbReference type="NCBI Taxonomy" id="1513339"/>
    <lineage>
        <taxon>Eukaryota</taxon>
        <taxon>Fungi</taxon>
        <taxon>Dikarya</taxon>
        <taxon>Ascomycota</taxon>
        <taxon>Pezizomycotina</taxon>
        <taxon>Dothideomycetes</taxon>
        <taxon>Pleosporomycetidae</taxon>
        <taxon>Pleosporales</taxon>
        <taxon>Delitschiaceae</taxon>
        <taxon>Delitschia</taxon>
    </lineage>
</organism>
<feature type="compositionally biased region" description="Pro residues" evidence="1">
    <location>
        <begin position="15"/>
        <end position="26"/>
    </location>
</feature>
<accession>A0A9P4JPB4</accession>
<protein>
    <submittedName>
        <fullName evidence="2">Uncharacterized protein</fullName>
    </submittedName>
</protein>